<dbReference type="PROSITE" id="PS51257">
    <property type="entry name" value="PROKAR_LIPOPROTEIN"/>
    <property type="match status" value="1"/>
</dbReference>
<accession>R8YH78</accession>
<dbReference type="HOGENOM" id="CLU_1036769_0_0_6"/>
<dbReference type="PATRIC" id="fig|1217691.3.peg.1490"/>
<protein>
    <recommendedName>
        <fullName evidence="3">Lipoprotein</fullName>
    </recommendedName>
</protein>
<dbReference type="Proteomes" id="UP000014024">
    <property type="component" value="Unassembled WGS sequence"/>
</dbReference>
<dbReference type="EMBL" id="APQM01000007">
    <property type="protein sequence ID" value="EOQ68788.1"/>
    <property type="molecule type" value="Genomic_DNA"/>
</dbReference>
<name>R8YH78_ACIPI</name>
<evidence type="ECO:0008006" key="3">
    <source>
        <dbReference type="Google" id="ProtNLM"/>
    </source>
</evidence>
<comment type="caution">
    <text evidence="1">The sequence shown here is derived from an EMBL/GenBank/DDBJ whole genome shotgun (WGS) entry which is preliminary data.</text>
</comment>
<proteinExistence type="predicted"/>
<organism evidence="1 2">
    <name type="scientific">Acinetobacter pittii ANC 4050</name>
    <dbReference type="NCBI Taxonomy" id="1217691"/>
    <lineage>
        <taxon>Bacteria</taxon>
        <taxon>Pseudomonadati</taxon>
        <taxon>Pseudomonadota</taxon>
        <taxon>Gammaproteobacteria</taxon>
        <taxon>Moraxellales</taxon>
        <taxon>Moraxellaceae</taxon>
        <taxon>Acinetobacter</taxon>
        <taxon>Acinetobacter calcoaceticus/baumannii complex</taxon>
    </lineage>
</organism>
<reference evidence="1 2" key="1">
    <citation type="submission" date="2013-02" db="EMBL/GenBank/DDBJ databases">
        <title>The Genome Sequence of Acinetobacter sp. ANC 4050.</title>
        <authorList>
            <consortium name="The Broad Institute Genome Sequencing Platform"/>
            <consortium name="The Broad Institute Genome Sequencing Center for Infectious Disease"/>
            <person name="Cerqueira G."/>
            <person name="Feldgarden M."/>
            <person name="Courvalin P."/>
            <person name="Perichon B."/>
            <person name="Grillot-Courvalin C."/>
            <person name="Clermont D."/>
            <person name="Rocha E."/>
            <person name="Yoon E.-J."/>
            <person name="Nemec A."/>
            <person name="Walker B."/>
            <person name="Young S.K."/>
            <person name="Zeng Q."/>
            <person name="Gargeya S."/>
            <person name="Fitzgerald M."/>
            <person name="Haas B."/>
            <person name="Abouelleil A."/>
            <person name="Alvarado L."/>
            <person name="Arachchi H.M."/>
            <person name="Berlin A.M."/>
            <person name="Chapman S.B."/>
            <person name="Dewar J."/>
            <person name="Goldberg J."/>
            <person name="Griggs A."/>
            <person name="Gujja S."/>
            <person name="Hansen M."/>
            <person name="Howarth C."/>
            <person name="Imamovic A."/>
            <person name="Larimer J."/>
            <person name="McCowan C."/>
            <person name="Murphy C."/>
            <person name="Neiman D."/>
            <person name="Pearson M."/>
            <person name="Priest M."/>
            <person name="Roberts A."/>
            <person name="Saif S."/>
            <person name="Shea T."/>
            <person name="Sisk P."/>
            <person name="Sykes S."/>
            <person name="Wortman J."/>
            <person name="Nusbaum C."/>
            <person name="Birren B."/>
        </authorList>
    </citation>
    <scope>NUCLEOTIDE SEQUENCE [LARGE SCALE GENOMIC DNA]</scope>
    <source>
        <strain evidence="1 2">ANC 4050</strain>
    </source>
</reference>
<sequence>MIFRHLPLLLGLGFIISGCGEQGNGSLWGGGVSIQGTGGGKGGLKEPALPVEGEGNFKWTLPFGSFDNNYYDNCGGIERVIRFSSEKSLDSHPKKIVDVDILVKNNTRFFVADNSDLPEKFIFKNNDETIVEQPQNKLIQEYQPGECKLYKIKYELEYSKFINQEWNFNYSPDYYVVLNSKILNKEFKCKAVRDKIIYAEVQSDNEEDEALNNFKVDKEVNRYNQDNNDILLDLYPQAISYKKPLINIFEKNNNRCKFTITYPTITIK</sequence>
<evidence type="ECO:0000313" key="2">
    <source>
        <dbReference type="Proteomes" id="UP000014024"/>
    </source>
</evidence>
<dbReference type="AlphaFoldDB" id="R8YH78"/>
<evidence type="ECO:0000313" key="1">
    <source>
        <dbReference type="EMBL" id="EOQ68788.1"/>
    </source>
</evidence>
<gene>
    <name evidence="1" type="ORF">F931_01505</name>
</gene>
<dbReference type="RefSeq" id="WP_016141517.1">
    <property type="nucleotide sequence ID" value="NZ_KB976987.1"/>
</dbReference>